<feature type="domain" description="DUF2249" evidence="1">
    <location>
        <begin position="101"/>
        <end position="162"/>
    </location>
</feature>
<evidence type="ECO:0000259" key="1">
    <source>
        <dbReference type="Pfam" id="PF10006"/>
    </source>
</evidence>
<comment type="caution">
    <text evidence="2">The sequence shown here is derived from an EMBL/GenBank/DDBJ whole genome shotgun (WGS) entry which is preliminary data.</text>
</comment>
<name>A0A930YVC2_9FLAO</name>
<dbReference type="Pfam" id="PF10006">
    <property type="entry name" value="DUF2249"/>
    <property type="match status" value="2"/>
</dbReference>
<dbReference type="InterPro" id="IPR038062">
    <property type="entry name" value="ScdA-like_N_sf"/>
</dbReference>
<protein>
    <submittedName>
        <fullName evidence="2">DUF2249 domain-containing protein</fullName>
    </submittedName>
</protein>
<dbReference type="Proteomes" id="UP000694480">
    <property type="component" value="Unassembled WGS sequence"/>
</dbReference>
<gene>
    <name evidence="2" type="ORF">IC612_04380</name>
</gene>
<proteinExistence type="predicted"/>
<reference evidence="2" key="1">
    <citation type="submission" date="2020-11" db="EMBL/GenBank/DDBJ databases">
        <title>Genome seq and assembly of Planobacterium sp.</title>
        <authorList>
            <person name="Chhetri G."/>
        </authorList>
    </citation>
    <scope>NUCLEOTIDE SEQUENCE</scope>
    <source>
        <strain evidence="2">GCR5</strain>
    </source>
</reference>
<dbReference type="AlphaFoldDB" id="A0A930YVC2"/>
<dbReference type="SUPFAM" id="SSF140683">
    <property type="entry name" value="SP0561-like"/>
    <property type="match status" value="1"/>
</dbReference>
<evidence type="ECO:0000313" key="3">
    <source>
        <dbReference type="Proteomes" id="UP000694480"/>
    </source>
</evidence>
<feature type="domain" description="DUF2249" evidence="1">
    <location>
        <begin position="208"/>
        <end position="272"/>
    </location>
</feature>
<accession>A0A930YVC2</accession>
<dbReference type="RefSeq" id="WP_194738960.1">
    <property type="nucleotide sequence ID" value="NZ_JADKYY010000004.1"/>
</dbReference>
<sequence length="275" mass="31423">MKIDSQTKISDIIKADSRSIEAIASLSRPLEKLRNPLLRKIMASRVRVHEAAKMGGVTTEDFFSILKPLGFIPEEKESEQEQTNLTYPDWLDNTAPEAMTVLDVRKMMDEGTEPLKIILASFKNVPEGQVLRLVTTFVPTPLIRLLSEHKAKEHFVEPKGPELYFTYFLKAGKDSTLEQEESLDATSIEQADFSTVLEHWKEKAIEYLDVRAMEMPLPMQTILETLATLKRGTALLVAHKRVPVYLLEELQDREFTVLIRENSPTDVELLIYHRS</sequence>
<evidence type="ECO:0000313" key="2">
    <source>
        <dbReference type="EMBL" id="MBF5027034.1"/>
    </source>
</evidence>
<dbReference type="EMBL" id="JADKYY010000004">
    <property type="protein sequence ID" value="MBF5027034.1"/>
    <property type="molecule type" value="Genomic_DNA"/>
</dbReference>
<keyword evidence="3" id="KW-1185">Reference proteome</keyword>
<dbReference type="Gene3D" id="1.10.3910.10">
    <property type="entry name" value="SP0561-like"/>
    <property type="match status" value="1"/>
</dbReference>
<organism evidence="2 3">
    <name type="scientific">Planobacterium oryzisoli</name>
    <dbReference type="NCBI Taxonomy" id="2771435"/>
    <lineage>
        <taxon>Bacteria</taxon>
        <taxon>Pseudomonadati</taxon>
        <taxon>Bacteroidota</taxon>
        <taxon>Flavobacteriia</taxon>
        <taxon>Flavobacteriales</taxon>
        <taxon>Weeksellaceae</taxon>
        <taxon>Chryseobacterium group</taxon>
        <taxon>Chryseobacterium</taxon>
    </lineage>
</organism>
<dbReference type="InterPro" id="IPR018720">
    <property type="entry name" value="DUF2249"/>
</dbReference>